<reference evidence="2" key="1">
    <citation type="submission" date="2014-03" db="EMBL/GenBank/DDBJ databases">
        <authorList>
            <person name="Aksoy S."/>
            <person name="Warren W."/>
            <person name="Wilson R.K."/>
        </authorList>
    </citation>
    <scope>NUCLEOTIDE SEQUENCE [LARGE SCALE GENOMIC DNA]</scope>
    <source>
        <strain evidence="2">IAEA</strain>
    </source>
</reference>
<protein>
    <submittedName>
        <fullName evidence="1">Uncharacterized protein</fullName>
    </submittedName>
</protein>
<organism evidence="1 2">
    <name type="scientific">Glossina pallidipes</name>
    <name type="common">Tsetse fly</name>
    <dbReference type="NCBI Taxonomy" id="7398"/>
    <lineage>
        <taxon>Eukaryota</taxon>
        <taxon>Metazoa</taxon>
        <taxon>Ecdysozoa</taxon>
        <taxon>Arthropoda</taxon>
        <taxon>Hexapoda</taxon>
        <taxon>Insecta</taxon>
        <taxon>Pterygota</taxon>
        <taxon>Neoptera</taxon>
        <taxon>Endopterygota</taxon>
        <taxon>Diptera</taxon>
        <taxon>Brachycera</taxon>
        <taxon>Muscomorpha</taxon>
        <taxon>Hippoboscoidea</taxon>
        <taxon>Glossinidae</taxon>
        <taxon>Glossina</taxon>
    </lineage>
</organism>
<evidence type="ECO:0000313" key="1">
    <source>
        <dbReference type="EnsemblMetazoa" id="GPAI030071-PA"/>
    </source>
</evidence>
<reference evidence="1" key="2">
    <citation type="submission" date="2020-05" db="UniProtKB">
        <authorList>
            <consortium name="EnsemblMetazoa"/>
        </authorList>
    </citation>
    <scope>IDENTIFICATION</scope>
    <source>
        <strain evidence="1">IAEA</strain>
    </source>
</reference>
<dbReference type="Proteomes" id="UP000092445">
    <property type="component" value="Unassembled WGS sequence"/>
</dbReference>
<proteinExistence type="predicted"/>
<sequence>MEVNNTLQVEAMTVMTAYEVDLSEWKLANELKFRNSRYQTARYHAERSVFFPFSNPVKQCNSPTLQFKNPSVGMILGQFSGDDLFAHRPPINFGNRSVNGNKLELILVSDLSAGSMFASGELVLAETAEQVQFLVFTAQVIGD</sequence>
<accession>A0A1A9ZZT4</accession>
<dbReference type="AlphaFoldDB" id="A0A1A9ZZT4"/>
<evidence type="ECO:0000313" key="2">
    <source>
        <dbReference type="Proteomes" id="UP000092445"/>
    </source>
</evidence>
<dbReference type="EnsemblMetazoa" id="GPAI030071-RA">
    <property type="protein sequence ID" value="GPAI030071-PA"/>
    <property type="gene ID" value="GPAI030071"/>
</dbReference>
<name>A0A1A9ZZT4_GLOPL</name>
<dbReference type="VEuPathDB" id="VectorBase:GPAI030071"/>
<keyword evidence="2" id="KW-1185">Reference proteome</keyword>